<dbReference type="AlphaFoldDB" id="A0A915HSJ1"/>
<evidence type="ECO:0000313" key="3">
    <source>
        <dbReference type="WBParaSite" id="nRc.2.0.1.t04893-RA"/>
    </source>
</evidence>
<evidence type="ECO:0000313" key="2">
    <source>
        <dbReference type="Proteomes" id="UP000887565"/>
    </source>
</evidence>
<name>A0A915HSJ1_ROMCU</name>
<organism evidence="2 3">
    <name type="scientific">Romanomermis culicivorax</name>
    <name type="common">Nematode worm</name>
    <dbReference type="NCBI Taxonomy" id="13658"/>
    <lineage>
        <taxon>Eukaryota</taxon>
        <taxon>Metazoa</taxon>
        <taxon>Ecdysozoa</taxon>
        <taxon>Nematoda</taxon>
        <taxon>Enoplea</taxon>
        <taxon>Dorylaimia</taxon>
        <taxon>Mermithida</taxon>
        <taxon>Mermithoidea</taxon>
        <taxon>Mermithidae</taxon>
        <taxon>Romanomermis</taxon>
    </lineage>
</organism>
<keyword evidence="2" id="KW-1185">Reference proteome</keyword>
<feature type="compositionally biased region" description="Polar residues" evidence="1">
    <location>
        <begin position="73"/>
        <end position="87"/>
    </location>
</feature>
<protein>
    <submittedName>
        <fullName evidence="3">Uncharacterized protein</fullName>
    </submittedName>
</protein>
<dbReference type="WBParaSite" id="nRc.2.0.1.t04893-RA">
    <property type="protein sequence ID" value="nRc.2.0.1.t04893-RA"/>
    <property type="gene ID" value="nRc.2.0.1.g04893"/>
</dbReference>
<accession>A0A915HSJ1</accession>
<evidence type="ECO:0000256" key="1">
    <source>
        <dbReference type="SAM" id="MobiDB-lite"/>
    </source>
</evidence>
<sequence length="145" mass="15685">MIMTMKNINQDKALRKIYPVTGNKALAINLNPERHTPTALTDLQAEIVLASCNPQAFGARPTSRALTTPKIASGSSNKTLNEQTGRTSAAKPTPHNRRKPNFELTPTISVANAIGDHAVERHPKEVQTTPVAHGIIFMKVTLSIA</sequence>
<reference evidence="3" key="1">
    <citation type="submission" date="2022-11" db="UniProtKB">
        <authorList>
            <consortium name="WormBaseParasite"/>
        </authorList>
    </citation>
    <scope>IDENTIFICATION</scope>
</reference>
<proteinExistence type="predicted"/>
<dbReference type="Proteomes" id="UP000887565">
    <property type="component" value="Unplaced"/>
</dbReference>
<feature type="region of interest" description="Disordered" evidence="1">
    <location>
        <begin position="58"/>
        <end position="101"/>
    </location>
</feature>